<gene>
    <name evidence="5" type="ORF">J2S73_003580</name>
</gene>
<dbReference type="PANTHER" id="PTHR42852">
    <property type="entry name" value="THIOL:DISULFIDE INTERCHANGE PROTEIN DSBE"/>
    <property type="match status" value="1"/>
</dbReference>
<dbReference type="GO" id="GO:0015036">
    <property type="term" value="F:disulfide oxidoreductase activity"/>
    <property type="evidence" value="ECO:0007669"/>
    <property type="project" value="UniProtKB-ARBA"/>
</dbReference>
<feature type="domain" description="Thioredoxin" evidence="4">
    <location>
        <begin position="20"/>
        <end position="169"/>
    </location>
</feature>
<keyword evidence="6" id="KW-1185">Reference proteome</keyword>
<dbReference type="InterPro" id="IPR013740">
    <property type="entry name" value="Redoxin"/>
</dbReference>
<dbReference type="GO" id="GO:0017004">
    <property type="term" value="P:cytochrome complex assembly"/>
    <property type="evidence" value="ECO:0007669"/>
    <property type="project" value="UniProtKB-KW"/>
</dbReference>
<evidence type="ECO:0000256" key="2">
    <source>
        <dbReference type="ARBA" id="ARBA00022748"/>
    </source>
</evidence>
<name>A0AAE3VSE8_9HYPH</name>
<proteinExistence type="predicted"/>
<sequence length="177" mass="18667">MAAENAAGLSEVATGTLAGFTPTDKATDLSSLSFRNGAGEPVTLADFSGKTVLLNLWATWCAPCRAEMPSLDNLEDQRGSDDFQVVAVSVDTKTDGRAEKFYEETGIDDLVFFIEPTLTLFNTLKENGLAYGMPTTLLIDGNGCHVGSLNGPAEWDAPEALALVDAALAERDGTSAE</sequence>
<keyword evidence="2" id="KW-0201">Cytochrome c-type biogenesis</keyword>
<dbReference type="GO" id="GO:0016853">
    <property type="term" value="F:isomerase activity"/>
    <property type="evidence" value="ECO:0007669"/>
    <property type="project" value="UniProtKB-KW"/>
</dbReference>
<accession>A0AAE3VSE8</accession>
<evidence type="ECO:0000256" key="1">
    <source>
        <dbReference type="ARBA" id="ARBA00004196"/>
    </source>
</evidence>
<keyword evidence="5" id="KW-0413">Isomerase</keyword>
<evidence type="ECO:0000259" key="4">
    <source>
        <dbReference type="PROSITE" id="PS51352"/>
    </source>
</evidence>
<dbReference type="InterPro" id="IPR036249">
    <property type="entry name" value="Thioredoxin-like_sf"/>
</dbReference>
<comment type="subcellular location">
    <subcellularLocation>
        <location evidence="1">Cell envelope</location>
    </subcellularLocation>
</comment>
<dbReference type="InterPro" id="IPR013766">
    <property type="entry name" value="Thioredoxin_domain"/>
</dbReference>
<dbReference type="EMBL" id="JAUSUL010000004">
    <property type="protein sequence ID" value="MDQ0317103.1"/>
    <property type="molecule type" value="Genomic_DNA"/>
</dbReference>
<dbReference type="Gene3D" id="3.40.30.10">
    <property type="entry name" value="Glutaredoxin"/>
    <property type="match status" value="1"/>
</dbReference>
<dbReference type="PROSITE" id="PS51352">
    <property type="entry name" value="THIOREDOXIN_2"/>
    <property type="match status" value="1"/>
</dbReference>
<evidence type="ECO:0000313" key="5">
    <source>
        <dbReference type="EMBL" id="MDQ0317103.1"/>
    </source>
</evidence>
<evidence type="ECO:0000313" key="6">
    <source>
        <dbReference type="Proteomes" id="UP001229244"/>
    </source>
</evidence>
<dbReference type="InterPro" id="IPR017937">
    <property type="entry name" value="Thioredoxin_CS"/>
</dbReference>
<protein>
    <submittedName>
        <fullName evidence="5">Thiol-disulfide isomerase/thioredoxin</fullName>
    </submittedName>
</protein>
<dbReference type="PANTHER" id="PTHR42852:SF13">
    <property type="entry name" value="PROTEIN DIPZ"/>
    <property type="match status" value="1"/>
</dbReference>
<dbReference type="Pfam" id="PF08534">
    <property type="entry name" value="Redoxin"/>
    <property type="match status" value="1"/>
</dbReference>
<comment type="caution">
    <text evidence="5">The sequence shown here is derived from an EMBL/GenBank/DDBJ whole genome shotgun (WGS) entry which is preliminary data.</text>
</comment>
<dbReference type="SUPFAM" id="SSF52833">
    <property type="entry name" value="Thioredoxin-like"/>
    <property type="match status" value="1"/>
</dbReference>
<evidence type="ECO:0000256" key="3">
    <source>
        <dbReference type="ARBA" id="ARBA00023284"/>
    </source>
</evidence>
<keyword evidence="3" id="KW-0676">Redox-active center</keyword>
<dbReference type="Proteomes" id="UP001229244">
    <property type="component" value="Unassembled WGS sequence"/>
</dbReference>
<dbReference type="CDD" id="cd02966">
    <property type="entry name" value="TlpA_like_family"/>
    <property type="match status" value="1"/>
</dbReference>
<reference evidence="5" key="1">
    <citation type="submission" date="2023-07" db="EMBL/GenBank/DDBJ databases">
        <title>Genomic Encyclopedia of Type Strains, Phase IV (KMG-IV): sequencing the most valuable type-strain genomes for metagenomic binning, comparative biology and taxonomic classification.</title>
        <authorList>
            <person name="Goeker M."/>
        </authorList>
    </citation>
    <scope>NUCLEOTIDE SEQUENCE</scope>
    <source>
        <strain evidence="5">DSM 21202</strain>
    </source>
</reference>
<organism evidence="5 6">
    <name type="scientific">Amorphus orientalis</name>
    <dbReference type="NCBI Taxonomy" id="649198"/>
    <lineage>
        <taxon>Bacteria</taxon>
        <taxon>Pseudomonadati</taxon>
        <taxon>Pseudomonadota</taxon>
        <taxon>Alphaproteobacteria</taxon>
        <taxon>Hyphomicrobiales</taxon>
        <taxon>Amorphaceae</taxon>
        <taxon>Amorphus</taxon>
    </lineage>
</organism>
<dbReference type="AlphaFoldDB" id="A0AAE3VSE8"/>
<dbReference type="GO" id="GO:0030313">
    <property type="term" value="C:cell envelope"/>
    <property type="evidence" value="ECO:0007669"/>
    <property type="project" value="UniProtKB-SubCell"/>
</dbReference>
<dbReference type="InterPro" id="IPR050553">
    <property type="entry name" value="Thioredoxin_ResA/DsbE_sf"/>
</dbReference>
<dbReference type="PROSITE" id="PS00194">
    <property type="entry name" value="THIOREDOXIN_1"/>
    <property type="match status" value="1"/>
</dbReference>